<dbReference type="PANTHER" id="PTHR12966:SF0">
    <property type="entry name" value="NADH DEHYDROGENASE [UBIQUINONE] 1 ALPHA SUBCOMPLEX SUBUNIT 13"/>
    <property type="match status" value="1"/>
</dbReference>
<organism evidence="15 16">
    <name type="scientific">Mizuhopecten yessoensis</name>
    <name type="common">Japanese scallop</name>
    <name type="synonym">Patinopecten yessoensis</name>
    <dbReference type="NCBI Taxonomy" id="6573"/>
    <lineage>
        <taxon>Eukaryota</taxon>
        <taxon>Metazoa</taxon>
        <taxon>Spiralia</taxon>
        <taxon>Lophotrochozoa</taxon>
        <taxon>Mollusca</taxon>
        <taxon>Bivalvia</taxon>
        <taxon>Autobranchia</taxon>
        <taxon>Pteriomorphia</taxon>
        <taxon>Pectinida</taxon>
        <taxon>Pectinoidea</taxon>
        <taxon>Pectinidae</taxon>
        <taxon>Mizuhopecten</taxon>
    </lineage>
</organism>
<evidence type="ECO:0000256" key="1">
    <source>
        <dbReference type="ARBA" id="ARBA00004298"/>
    </source>
</evidence>
<keyword evidence="10 14" id="KW-0496">Mitochondrion</keyword>
<comment type="function">
    <text evidence="14">Complex I functions in the transfer of electrons from NADH to the respiratory chain. Accessory subunit of the mitochondrial membrane respiratory chain NADH dehydrogenase (Complex I), that is believed not to be involved in catalysis.</text>
</comment>
<comment type="similarity">
    <text evidence="2 14">Belongs to the complex I NDUFA13 subunit family.</text>
</comment>
<reference evidence="15 16" key="1">
    <citation type="journal article" date="2017" name="Nat. Ecol. Evol.">
        <title>Scallop genome provides insights into evolution of bilaterian karyotype and development.</title>
        <authorList>
            <person name="Wang S."/>
            <person name="Zhang J."/>
            <person name="Jiao W."/>
            <person name="Li J."/>
            <person name="Xun X."/>
            <person name="Sun Y."/>
            <person name="Guo X."/>
            <person name="Huan P."/>
            <person name="Dong B."/>
            <person name="Zhang L."/>
            <person name="Hu X."/>
            <person name="Sun X."/>
            <person name="Wang J."/>
            <person name="Zhao C."/>
            <person name="Wang Y."/>
            <person name="Wang D."/>
            <person name="Huang X."/>
            <person name="Wang R."/>
            <person name="Lv J."/>
            <person name="Li Y."/>
            <person name="Zhang Z."/>
            <person name="Liu B."/>
            <person name="Lu W."/>
            <person name="Hui Y."/>
            <person name="Liang J."/>
            <person name="Zhou Z."/>
            <person name="Hou R."/>
            <person name="Li X."/>
            <person name="Liu Y."/>
            <person name="Li H."/>
            <person name="Ning X."/>
            <person name="Lin Y."/>
            <person name="Zhao L."/>
            <person name="Xing Q."/>
            <person name="Dou J."/>
            <person name="Li Y."/>
            <person name="Mao J."/>
            <person name="Guo H."/>
            <person name="Dou H."/>
            <person name="Li T."/>
            <person name="Mu C."/>
            <person name="Jiang W."/>
            <person name="Fu Q."/>
            <person name="Fu X."/>
            <person name="Miao Y."/>
            <person name="Liu J."/>
            <person name="Yu Q."/>
            <person name="Li R."/>
            <person name="Liao H."/>
            <person name="Li X."/>
            <person name="Kong Y."/>
            <person name="Jiang Z."/>
            <person name="Chourrout D."/>
            <person name="Li R."/>
            <person name="Bao Z."/>
        </authorList>
    </citation>
    <scope>NUCLEOTIDE SEQUENCE [LARGE SCALE GENOMIC DNA]</scope>
    <source>
        <strain evidence="15 16">PY_sf001</strain>
    </source>
</reference>
<dbReference type="STRING" id="6573.A0A210QIK7"/>
<evidence type="ECO:0000256" key="8">
    <source>
        <dbReference type="ARBA" id="ARBA00022982"/>
    </source>
</evidence>
<evidence type="ECO:0000256" key="13">
    <source>
        <dbReference type="ARBA" id="ARBA00046797"/>
    </source>
</evidence>
<keyword evidence="16" id="KW-1185">Reference proteome</keyword>
<keyword evidence="4 14" id="KW-0813">Transport</keyword>
<comment type="caution">
    <text evidence="15">The sequence shown here is derived from an EMBL/GenBank/DDBJ whole genome shotgun (WGS) entry which is preliminary data.</text>
</comment>
<comment type="subcellular location">
    <subcellularLocation>
        <location evidence="1 14">Mitochondrion inner membrane</location>
        <topology evidence="1 14">Single-pass membrane protein</topology>
        <orientation evidence="1 14">Matrix side</orientation>
    </subcellularLocation>
</comment>
<keyword evidence="7 14" id="KW-0999">Mitochondrion inner membrane</keyword>
<dbReference type="OrthoDB" id="3308at2759"/>
<comment type="subunit">
    <text evidence="13">Complex I is composed of 45 different subunits. Interacts with CARD15, but not with CARD4. Interacts with STAT3, but not with STAT1, STAT2 and STAT5A. Interacts with OLFM4.</text>
</comment>
<evidence type="ECO:0000256" key="3">
    <source>
        <dbReference type="ARBA" id="ARBA00018192"/>
    </source>
</evidence>
<evidence type="ECO:0000256" key="6">
    <source>
        <dbReference type="ARBA" id="ARBA00022692"/>
    </source>
</evidence>
<protein>
    <recommendedName>
        <fullName evidence="3 14">NADH dehydrogenase [ubiquinone] 1 alpha subcomplex subunit 13</fullName>
    </recommendedName>
</protein>
<proteinExistence type="inferred from homology"/>
<evidence type="ECO:0000313" key="15">
    <source>
        <dbReference type="EMBL" id="OWF48431.1"/>
    </source>
</evidence>
<comment type="function">
    <text evidence="12">Accessory subunit of the mitochondrial membrane respiratory chain NADH dehydrogenase (Complex I), that is believed not to be involved in catalysis. Complex I functions in the transfer of electrons from NADH to the respiratory chain. The immediate electron acceptor for the enzyme is believed to be ubiquinone. Involved in the interferon/all-trans-retinoic acid (IFN/RA) induced cell death. This apoptotic activity is inhibited by interaction with viral IRF1. Prevents the transactivation of STAT3 target genes. May play a role in CARD15-mediated innate mucosal responses and serve to regulate intestinal epithelial cell responses to microbes.</text>
</comment>
<sequence>MVFYHIAVRSGLPCDLIGNMAASIKQEMPPKGGYGPIDWKQRIPRALSGTRILLGATAFWGLCVAKKLYFNEIYLSENREMSDSRTAMWPFLLAEEQRLEIRRWRENRDYENELMKDVDGWVTGTFFGEKVYVDDERCYSPSGIEFYAHNKASTYNHHFYKRLQRF</sequence>
<keyword evidence="11" id="KW-0472">Membrane</keyword>
<evidence type="ECO:0000256" key="2">
    <source>
        <dbReference type="ARBA" id="ARBA00007312"/>
    </source>
</evidence>
<dbReference type="GO" id="GO:0005743">
    <property type="term" value="C:mitochondrial inner membrane"/>
    <property type="evidence" value="ECO:0007669"/>
    <property type="project" value="UniProtKB-SubCell"/>
</dbReference>
<keyword evidence="5 14" id="KW-0679">Respiratory chain</keyword>
<evidence type="ECO:0000256" key="4">
    <source>
        <dbReference type="ARBA" id="ARBA00022448"/>
    </source>
</evidence>
<keyword evidence="9" id="KW-1133">Transmembrane helix</keyword>
<evidence type="ECO:0000256" key="14">
    <source>
        <dbReference type="RuleBase" id="RU368034"/>
    </source>
</evidence>
<evidence type="ECO:0000313" key="16">
    <source>
        <dbReference type="Proteomes" id="UP000242188"/>
    </source>
</evidence>
<keyword evidence="15" id="KW-0830">Ubiquinone</keyword>
<dbReference type="EMBL" id="NEDP02003547">
    <property type="protein sequence ID" value="OWF48431.1"/>
    <property type="molecule type" value="Genomic_DNA"/>
</dbReference>
<dbReference type="AlphaFoldDB" id="A0A210QIK7"/>
<evidence type="ECO:0000256" key="5">
    <source>
        <dbReference type="ARBA" id="ARBA00022660"/>
    </source>
</evidence>
<evidence type="ECO:0000256" key="7">
    <source>
        <dbReference type="ARBA" id="ARBA00022792"/>
    </source>
</evidence>
<accession>A0A210QIK7</accession>
<evidence type="ECO:0000256" key="11">
    <source>
        <dbReference type="ARBA" id="ARBA00023136"/>
    </source>
</evidence>
<evidence type="ECO:0000256" key="9">
    <source>
        <dbReference type="ARBA" id="ARBA00022989"/>
    </source>
</evidence>
<dbReference type="InterPro" id="IPR009346">
    <property type="entry name" value="GRIM-19"/>
</dbReference>
<name>A0A210QIK7_MIZYE</name>
<evidence type="ECO:0000256" key="10">
    <source>
        <dbReference type="ARBA" id="ARBA00023128"/>
    </source>
</evidence>
<dbReference type="PANTHER" id="PTHR12966">
    <property type="entry name" value="NADH DEHYDROGENASE UBIQUINONE 1 ALPHA SUBCOMPLEX SUBUNIT 13"/>
    <property type="match status" value="1"/>
</dbReference>
<keyword evidence="8 14" id="KW-0249">Electron transport</keyword>
<keyword evidence="6" id="KW-0812">Transmembrane</keyword>
<evidence type="ECO:0000256" key="12">
    <source>
        <dbReference type="ARBA" id="ARBA00045908"/>
    </source>
</evidence>
<dbReference type="Proteomes" id="UP000242188">
    <property type="component" value="Unassembled WGS sequence"/>
</dbReference>
<gene>
    <name evidence="15" type="ORF">KP79_PYT14789</name>
</gene>
<dbReference type="GO" id="GO:0045271">
    <property type="term" value="C:respiratory chain complex I"/>
    <property type="evidence" value="ECO:0007669"/>
    <property type="project" value="UniProtKB-UniRule"/>
</dbReference>
<dbReference type="Pfam" id="PF06212">
    <property type="entry name" value="GRIM-19"/>
    <property type="match status" value="1"/>
</dbReference>